<feature type="region of interest" description="Disordered" evidence="1">
    <location>
        <begin position="1"/>
        <end position="20"/>
    </location>
</feature>
<dbReference type="Proteomes" id="UP000292052">
    <property type="component" value="Unassembled WGS sequence"/>
</dbReference>
<dbReference type="OrthoDB" id="10070774at2759"/>
<evidence type="ECO:0000256" key="2">
    <source>
        <dbReference type="SAM" id="Phobius"/>
    </source>
</evidence>
<keyword evidence="2" id="KW-0812">Transmembrane</keyword>
<comment type="caution">
    <text evidence="3">The sequence shown here is derived from an EMBL/GenBank/DDBJ whole genome shotgun (WGS) entry which is preliminary data.</text>
</comment>
<keyword evidence="2" id="KW-1133">Transmembrane helix</keyword>
<evidence type="ECO:0000256" key="1">
    <source>
        <dbReference type="SAM" id="MobiDB-lite"/>
    </source>
</evidence>
<accession>A0A482W3C4</accession>
<organism evidence="3 4">
    <name type="scientific">Asbolus verrucosus</name>
    <name type="common">Desert ironclad beetle</name>
    <dbReference type="NCBI Taxonomy" id="1661398"/>
    <lineage>
        <taxon>Eukaryota</taxon>
        <taxon>Metazoa</taxon>
        <taxon>Ecdysozoa</taxon>
        <taxon>Arthropoda</taxon>
        <taxon>Hexapoda</taxon>
        <taxon>Insecta</taxon>
        <taxon>Pterygota</taxon>
        <taxon>Neoptera</taxon>
        <taxon>Endopterygota</taxon>
        <taxon>Coleoptera</taxon>
        <taxon>Polyphaga</taxon>
        <taxon>Cucujiformia</taxon>
        <taxon>Tenebrionidae</taxon>
        <taxon>Pimeliinae</taxon>
        <taxon>Asbolus</taxon>
    </lineage>
</organism>
<reference evidence="3 4" key="1">
    <citation type="submission" date="2017-03" db="EMBL/GenBank/DDBJ databases">
        <title>Genome of the blue death feigning beetle - Asbolus verrucosus.</title>
        <authorList>
            <person name="Rider S.D."/>
        </authorList>
    </citation>
    <scope>NUCLEOTIDE SEQUENCE [LARGE SCALE GENOMIC DNA]</scope>
    <source>
        <strain evidence="3">Butters</strain>
        <tissue evidence="3">Head and leg muscle</tissue>
    </source>
</reference>
<feature type="transmembrane region" description="Helical" evidence="2">
    <location>
        <begin position="27"/>
        <end position="47"/>
    </location>
</feature>
<dbReference type="STRING" id="1661398.A0A482W3C4"/>
<name>A0A482W3C4_ASBVE</name>
<keyword evidence="2" id="KW-0472">Membrane</keyword>
<keyword evidence="4" id="KW-1185">Reference proteome</keyword>
<protein>
    <submittedName>
        <fullName evidence="3">ABC transporter F family member</fullName>
    </submittedName>
</protein>
<gene>
    <name evidence="3" type="ORF">BDFB_011358</name>
</gene>
<evidence type="ECO:0000313" key="4">
    <source>
        <dbReference type="Proteomes" id="UP000292052"/>
    </source>
</evidence>
<evidence type="ECO:0000313" key="3">
    <source>
        <dbReference type="EMBL" id="RZC39249.1"/>
    </source>
</evidence>
<dbReference type="EMBL" id="QDEB01036152">
    <property type="protein sequence ID" value="RZC39249.1"/>
    <property type="molecule type" value="Genomic_DNA"/>
</dbReference>
<sequence>MTERVRSASTAGYRSPKMESDLSPRKTMLVLVIVVGCFAVLWPKVFYPMLVGSATQHIKPSPIDKTTGCCDVISETDVNTIKIMSELCGTIIKTTEDRPLSGKEIVQRCRQEVLETCGIDISVVLQEQVRLGQSVKQILDEVRSLNGSLCLKYNYGVAPWRLGVPHRITVKMAPDAPSKVQCALAAS</sequence>
<proteinExistence type="predicted"/>
<dbReference type="AlphaFoldDB" id="A0A482W3C4"/>